<accession>A0A9N8MSM1</accession>
<dbReference type="EMBL" id="CAJNAS010000002">
    <property type="protein sequence ID" value="CAE6864918.1"/>
    <property type="molecule type" value="Genomic_DNA"/>
</dbReference>
<evidence type="ECO:0000313" key="1">
    <source>
        <dbReference type="EMBL" id="CAE6864918.1"/>
    </source>
</evidence>
<protein>
    <submittedName>
        <fullName evidence="1">Uncharacterized protein</fullName>
    </submittedName>
</protein>
<gene>
    <name evidence="1" type="ORF">R70211_00717</name>
</gene>
<evidence type="ECO:0000313" key="2">
    <source>
        <dbReference type="Proteomes" id="UP000675121"/>
    </source>
</evidence>
<dbReference type="AlphaFoldDB" id="A0A9N8MSM1"/>
<keyword evidence="2" id="KW-1185">Reference proteome</keyword>
<name>A0A9N8MSM1_9BURK</name>
<organism evidence="1 2">
    <name type="scientific">Paraburkholderia domus</name>
    <dbReference type="NCBI Taxonomy" id="2793075"/>
    <lineage>
        <taxon>Bacteria</taxon>
        <taxon>Pseudomonadati</taxon>
        <taxon>Pseudomonadota</taxon>
        <taxon>Betaproteobacteria</taxon>
        <taxon>Burkholderiales</taxon>
        <taxon>Burkholderiaceae</taxon>
        <taxon>Paraburkholderia</taxon>
    </lineage>
</organism>
<dbReference type="RefSeq" id="WP_201139314.1">
    <property type="nucleotide sequence ID" value="NZ_CAJNAS010000002.1"/>
</dbReference>
<sequence>MILLPHAGNCEIPEQRFLAAWDFWFKRFGEGRDPAIDAIPRLSSREPLAVLWDKGAQFSLEVLCRALTKTTCWNTAQATRPMLQTNARLLQTTTTINPRTLWQVDGVCLTEYGRERLVGAISDLDLEARIAIFEQSDFDIPEDKAKAQPIKGCSTEPAALSVPRCDIPADLIKALVADIETDPFQPVFRKGPLGAPISGWRTRLDHYFWPRPEVGYHATVRDLALLLTLAKELATTVGSWTSAQRAQAISFADQVFSWGGVPQRKFDDKTVEAVIMSATQHKALPGALMNSGWTKVAAFATAHLEPEGTLVIWDSRVAHSLIRRIDRLLVAQSVQTVPGYLKAIGRVPGRGGSRTPPPQYHVKGWGIGYKSWASVFAGSALVRAIRDELNAREEITAAPRAQPEPWTLRQVEMVLFMDGY</sequence>
<dbReference type="Proteomes" id="UP000675121">
    <property type="component" value="Unassembled WGS sequence"/>
</dbReference>
<proteinExistence type="predicted"/>
<reference evidence="1" key="1">
    <citation type="submission" date="2021-02" db="EMBL/GenBank/DDBJ databases">
        <authorList>
            <person name="Vanwijnsberghe S."/>
        </authorList>
    </citation>
    <scope>NUCLEOTIDE SEQUENCE</scope>
    <source>
        <strain evidence="1">R-70211</strain>
    </source>
</reference>
<comment type="caution">
    <text evidence="1">The sequence shown here is derived from an EMBL/GenBank/DDBJ whole genome shotgun (WGS) entry which is preliminary data.</text>
</comment>